<gene>
    <name evidence="8" type="ORF">BaRGS_00002988</name>
</gene>
<dbReference type="Pfam" id="PF09815">
    <property type="entry name" value="XK-related"/>
    <property type="match status" value="1"/>
</dbReference>
<evidence type="ECO:0000256" key="7">
    <source>
        <dbReference type="RuleBase" id="RU910716"/>
    </source>
</evidence>
<proteinExistence type="inferred from homology"/>
<accession>A0ABD0M278</accession>
<keyword evidence="3" id="KW-1003">Cell membrane</keyword>
<dbReference type="EMBL" id="JACVVK020000009">
    <property type="protein sequence ID" value="KAK7505717.1"/>
    <property type="molecule type" value="Genomic_DNA"/>
</dbReference>
<comment type="caution">
    <text evidence="8">The sequence shown here is derived from an EMBL/GenBank/DDBJ whole genome shotgun (WGS) entry which is preliminary data.</text>
</comment>
<evidence type="ECO:0000256" key="1">
    <source>
        <dbReference type="ARBA" id="ARBA00004651"/>
    </source>
</evidence>
<feature type="transmembrane region" description="Helical" evidence="7">
    <location>
        <begin position="126"/>
        <end position="150"/>
    </location>
</feature>
<reference evidence="8 9" key="1">
    <citation type="journal article" date="2023" name="Sci. Data">
        <title>Genome assembly of the Korean intertidal mud-creeper Batillaria attramentaria.</title>
        <authorList>
            <person name="Patra A.K."/>
            <person name="Ho P.T."/>
            <person name="Jun S."/>
            <person name="Lee S.J."/>
            <person name="Kim Y."/>
            <person name="Won Y.J."/>
        </authorList>
    </citation>
    <scope>NUCLEOTIDE SEQUENCE [LARGE SCALE GENOMIC DNA]</scope>
    <source>
        <strain evidence="8">Wonlab-2016</strain>
    </source>
</reference>
<name>A0ABD0M278_9CAEN</name>
<evidence type="ECO:0000256" key="3">
    <source>
        <dbReference type="ARBA" id="ARBA00022475"/>
    </source>
</evidence>
<sequence length="270" mass="31907">MYYGWRCRTRQNDKTKYDSVATTPACLRLLESFLESAPQLCFQLYVVFRGVDDESGGTLLFNAGVNTDSDTFSMLRWVVIFSSWVTLGLSTVMFRKIVTGNYYYKSTIPCHVLYFLWRVCETGGRVLCIALFASTFEFWVFAVLGPHFLVMFLWNVWAEEEPVMIMCYGYMMLFYMPFHSDPSRYAYFVYYVIFYTENFLLLGLWAGMTSDRDAWFYIPGIVTVIVFFILHIVMLFLYYKVAHPKAKTITYCEKWDWERVRKSLKSWSLV</sequence>
<organism evidence="8 9">
    <name type="scientific">Batillaria attramentaria</name>
    <dbReference type="NCBI Taxonomy" id="370345"/>
    <lineage>
        <taxon>Eukaryota</taxon>
        <taxon>Metazoa</taxon>
        <taxon>Spiralia</taxon>
        <taxon>Lophotrochozoa</taxon>
        <taxon>Mollusca</taxon>
        <taxon>Gastropoda</taxon>
        <taxon>Caenogastropoda</taxon>
        <taxon>Sorbeoconcha</taxon>
        <taxon>Cerithioidea</taxon>
        <taxon>Batillariidae</taxon>
        <taxon>Batillaria</taxon>
    </lineage>
</organism>
<dbReference type="PANTHER" id="PTHR16024">
    <property type="entry name" value="XK-RELATED PROTEIN"/>
    <property type="match status" value="1"/>
</dbReference>
<dbReference type="Proteomes" id="UP001519460">
    <property type="component" value="Unassembled WGS sequence"/>
</dbReference>
<comment type="subcellular location">
    <subcellularLocation>
        <location evidence="1">Cell membrane</location>
        <topology evidence="1">Multi-pass membrane protein</topology>
    </subcellularLocation>
    <subcellularLocation>
        <location evidence="7">Membrane</location>
        <topology evidence="7">Multi-pass membrane protein</topology>
    </subcellularLocation>
</comment>
<evidence type="ECO:0000256" key="2">
    <source>
        <dbReference type="ARBA" id="ARBA00008789"/>
    </source>
</evidence>
<evidence type="ECO:0000256" key="6">
    <source>
        <dbReference type="ARBA" id="ARBA00023136"/>
    </source>
</evidence>
<feature type="transmembrane region" description="Helical" evidence="7">
    <location>
        <begin position="74"/>
        <end position="94"/>
    </location>
</feature>
<evidence type="ECO:0000256" key="5">
    <source>
        <dbReference type="ARBA" id="ARBA00022989"/>
    </source>
</evidence>
<keyword evidence="6 7" id="KW-0472">Membrane</keyword>
<keyword evidence="4 7" id="KW-0812">Transmembrane</keyword>
<keyword evidence="9" id="KW-1185">Reference proteome</keyword>
<protein>
    <recommendedName>
        <fullName evidence="7">XK-related protein</fullName>
    </recommendedName>
</protein>
<dbReference type="AlphaFoldDB" id="A0ABD0M278"/>
<dbReference type="InterPro" id="IPR018629">
    <property type="entry name" value="XK-rel"/>
</dbReference>
<evidence type="ECO:0000313" key="9">
    <source>
        <dbReference type="Proteomes" id="UP001519460"/>
    </source>
</evidence>
<dbReference type="PANTHER" id="PTHR16024:SF6">
    <property type="entry name" value="XK-RELATED PROTEIN"/>
    <property type="match status" value="1"/>
</dbReference>
<feature type="transmembrane region" description="Helical" evidence="7">
    <location>
        <begin position="214"/>
        <end position="239"/>
    </location>
</feature>
<evidence type="ECO:0000313" key="8">
    <source>
        <dbReference type="EMBL" id="KAK7505717.1"/>
    </source>
</evidence>
<dbReference type="GO" id="GO:0005886">
    <property type="term" value="C:plasma membrane"/>
    <property type="evidence" value="ECO:0007669"/>
    <property type="project" value="UniProtKB-SubCell"/>
</dbReference>
<keyword evidence="5 7" id="KW-1133">Transmembrane helix</keyword>
<feature type="transmembrane region" description="Helical" evidence="7">
    <location>
        <begin position="185"/>
        <end position="208"/>
    </location>
</feature>
<dbReference type="InterPro" id="IPR050895">
    <property type="entry name" value="XK-related_scramblase"/>
</dbReference>
<evidence type="ECO:0000256" key="4">
    <source>
        <dbReference type="ARBA" id="ARBA00022692"/>
    </source>
</evidence>
<comment type="similarity">
    <text evidence="2 7">Belongs to the XK family.</text>
</comment>